<evidence type="ECO:0000313" key="10">
    <source>
        <dbReference type="Proteomes" id="UP001385951"/>
    </source>
</evidence>
<gene>
    <name evidence="9" type="ORF">QCA50_009152</name>
</gene>
<dbReference type="EMBL" id="JASBNA010000012">
    <property type="protein sequence ID" value="KAK7687933.1"/>
    <property type="molecule type" value="Genomic_DNA"/>
</dbReference>
<evidence type="ECO:0000313" key="9">
    <source>
        <dbReference type="EMBL" id="KAK7687933.1"/>
    </source>
</evidence>
<dbReference type="GO" id="GO:0051301">
    <property type="term" value="P:cell division"/>
    <property type="evidence" value="ECO:0007669"/>
    <property type="project" value="UniProtKB-KW"/>
</dbReference>
<dbReference type="Pfam" id="PF09759">
    <property type="entry name" value="Atx10homo_assoc"/>
    <property type="match status" value="1"/>
</dbReference>
<evidence type="ECO:0000256" key="4">
    <source>
        <dbReference type="ARBA" id="ARBA00044746"/>
    </source>
</evidence>
<accession>A0AAW0GDA2</accession>
<dbReference type="Proteomes" id="UP001385951">
    <property type="component" value="Unassembled WGS sequence"/>
</dbReference>
<reference evidence="9 10" key="1">
    <citation type="submission" date="2022-09" db="EMBL/GenBank/DDBJ databases">
        <authorList>
            <person name="Palmer J.M."/>
        </authorList>
    </citation>
    <scope>NUCLEOTIDE SEQUENCE [LARGE SCALE GENOMIC DNA]</scope>
    <source>
        <strain evidence="9 10">DSM 7382</strain>
    </source>
</reference>
<keyword evidence="2" id="KW-0132">Cell division</keyword>
<evidence type="ECO:0000259" key="8">
    <source>
        <dbReference type="Pfam" id="PF09759"/>
    </source>
</evidence>
<comment type="function">
    <text evidence="4">May play a role in the regulation of cytokinesis.</text>
</comment>
<dbReference type="PANTHER" id="PTHR13255:SF0">
    <property type="entry name" value="ATAXIN-10"/>
    <property type="match status" value="1"/>
</dbReference>
<proteinExistence type="inferred from homology"/>
<sequence length="328" mass="36484">MRMRMRHILLSLYSSGEVVTPHQTTLLKLLDSYLHTEPQQNSEPLTPSRRHDLTRLFVQEFFTLAAYAQNAICRSLGIDQTDARSEPLKETSQSLKDRAFSFSPNGTDDDDSSLRLFPMEELDLVLPKVCEALVLVTQCITSLTLHAAEDKNGNNDKEAGTSPTVSLSPADSDSLKVYVANAHSATNMGFVESLLDTLRLVDRFLPRITLGQRVSPSPLKDASGKTPESPDENIRTAGAKAQSEDPKGFMYLKRDLVRLLGILAYRSKGVQDRVRLCEGIPVVLNMCVIDERNPYLREHAIFALRNILGEQCREPNRGKRNPTSAGMG</sequence>
<dbReference type="AlphaFoldDB" id="A0AAW0GDA2"/>
<feature type="compositionally biased region" description="Basic and acidic residues" evidence="7">
    <location>
        <begin position="150"/>
        <end position="159"/>
    </location>
</feature>
<dbReference type="GO" id="GO:0005829">
    <property type="term" value="C:cytosol"/>
    <property type="evidence" value="ECO:0007669"/>
    <property type="project" value="TreeGrafter"/>
</dbReference>
<dbReference type="PANTHER" id="PTHR13255">
    <property type="entry name" value="ATAXIN-10"/>
    <property type="match status" value="1"/>
</dbReference>
<dbReference type="InterPro" id="IPR016024">
    <property type="entry name" value="ARM-type_fold"/>
</dbReference>
<evidence type="ECO:0000256" key="6">
    <source>
        <dbReference type="ARBA" id="ARBA00044805"/>
    </source>
</evidence>
<name>A0AAW0GDA2_9APHY</name>
<feature type="region of interest" description="Disordered" evidence="7">
    <location>
        <begin position="215"/>
        <end position="240"/>
    </location>
</feature>
<dbReference type="InterPro" id="IPR019156">
    <property type="entry name" value="Ataxin-10_domain"/>
</dbReference>
<dbReference type="SUPFAM" id="SSF48371">
    <property type="entry name" value="ARM repeat"/>
    <property type="match status" value="1"/>
</dbReference>
<dbReference type="InterPro" id="IPR051374">
    <property type="entry name" value="Ataxin-10/CTR86_families"/>
</dbReference>
<feature type="compositionally biased region" description="Basic and acidic residues" evidence="7">
    <location>
        <begin position="84"/>
        <end position="99"/>
    </location>
</feature>
<evidence type="ECO:0000256" key="5">
    <source>
        <dbReference type="ARBA" id="ARBA00044801"/>
    </source>
</evidence>
<comment type="caution">
    <text evidence="9">The sequence shown here is derived from an EMBL/GenBank/DDBJ whole genome shotgun (WGS) entry which is preliminary data.</text>
</comment>
<keyword evidence="3" id="KW-0131">Cell cycle</keyword>
<protein>
    <recommendedName>
        <fullName evidence="5">Ataxin-10 homolog</fullName>
    </recommendedName>
    <alternativeName>
        <fullName evidence="6">Copper transport protein 86</fullName>
    </alternativeName>
</protein>
<organism evidence="9 10">
    <name type="scientific">Cerrena zonata</name>
    <dbReference type="NCBI Taxonomy" id="2478898"/>
    <lineage>
        <taxon>Eukaryota</taxon>
        <taxon>Fungi</taxon>
        <taxon>Dikarya</taxon>
        <taxon>Basidiomycota</taxon>
        <taxon>Agaricomycotina</taxon>
        <taxon>Agaricomycetes</taxon>
        <taxon>Polyporales</taxon>
        <taxon>Cerrenaceae</taxon>
        <taxon>Cerrena</taxon>
    </lineage>
</organism>
<comment type="similarity">
    <text evidence="1">Belongs to the ataxin-10 family.</text>
</comment>
<keyword evidence="10" id="KW-1185">Reference proteome</keyword>
<feature type="compositionally biased region" description="Polar residues" evidence="7">
    <location>
        <begin position="161"/>
        <end position="170"/>
    </location>
</feature>
<feature type="region of interest" description="Disordered" evidence="7">
    <location>
        <begin position="150"/>
        <end position="170"/>
    </location>
</feature>
<evidence type="ECO:0000256" key="2">
    <source>
        <dbReference type="ARBA" id="ARBA00022618"/>
    </source>
</evidence>
<feature type="region of interest" description="Disordered" evidence="7">
    <location>
        <begin position="84"/>
        <end position="109"/>
    </location>
</feature>
<feature type="domain" description="Ataxin-10" evidence="8">
    <location>
        <begin position="252"/>
        <end position="309"/>
    </location>
</feature>
<evidence type="ECO:0000256" key="1">
    <source>
        <dbReference type="ARBA" id="ARBA00008384"/>
    </source>
</evidence>
<evidence type="ECO:0000256" key="7">
    <source>
        <dbReference type="SAM" id="MobiDB-lite"/>
    </source>
</evidence>
<evidence type="ECO:0000256" key="3">
    <source>
        <dbReference type="ARBA" id="ARBA00023306"/>
    </source>
</evidence>